<evidence type="ECO:0000256" key="1">
    <source>
        <dbReference type="SAM" id="SignalP"/>
    </source>
</evidence>
<evidence type="ECO:0000313" key="3">
    <source>
        <dbReference type="Proteomes" id="UP001610100"/>
    </source>
</evidence>
<reference evidence="2 3" key="1">
    <citation type="submission" date="2024-02" db="EMBL/GenBank/DDBJ databases">
        <title>A Gaetbulibacter species isolated from tidal flats and genomic insights of their niches.</title>
        <authorList>
            <person name="Ye Y."/>
        </authorList>
    </citation>
    <scope>NUCLEOTIDE SEQUENCE [LARGE SCALE GENOMIC DNA]</scope>
    <source>
        <strain evidence="2 3">KYW382</strain>
    </source>
</reference>
<feature type="signal peptide" evidence="1">
    <location>
        <begin position="1"/>
        <end position="35"/>
    </location>
</feature>
<dbReference type="Proteomes" id="UP001610100">
    <property type="component" value="Unassembled WGS sequence"/>
</dbReference>
<sequence>MNFNWKLYLFQITKAVKTKLYIALILILSVSVAQAQSEDHKNPVPVANSTEINTTSNVGNDLISPSELKESIARTNSDIRIYFNRVRVKKVENIKLLFPKIHLDKKA</sequence>
<organism evidence="2 3">
    <name type="scientific">Gaetbulibacter aestuarii</name>
    <dbReference type="NCBI Taxonomy" id="1502358"/>
    <lineage>
        <taxon>Bacteria</taxon>
        <taxon>Pseudomonadati</taxon>
        <taxon>Bacteroidota</taxon>
        <taxon>Flavobacteriia</taxon>
        <taxon>Flavobacteriales</taxon>
        <taxon>Flavobacteriaceae</taxon>
        <taxon>Gaetbulibacter</taxon>
    </lineage>
</organism>
<keyword evidence="3" id="KW-1185">Reference proteome</keyword>
<dbReference type="RefSeq" id="WP_344740749.1">
    <property type="nucleotide sequence ID" value="NZ_BAABAY010000001.1"/>
</dbReference>
<proteinExistence type="predicted"/>
<feature type="chain" id="PRO_5046638003" evidence="1">
    <location>
        <begin position="36"/>
        <end position="107"/>
    </location>
</feature>
<keyword evidence="1" id="KW-0732">Signal</keyword>
<evidence type="ECO:0000313" key="2">
    <source>
        <dbReference type="EMBL" id="MFH6771645.1"/>
    </source>
</evidence>
<accession>A0ABW7MYP6</accession>
<comment type="caution">
    <text evidence="2">The sequence shown here is derived from an EMBL/GenBank/DDBJ whole genome shotgun (WGS) entry which is preliminary data.</text>
</comment>
<protein>
    <submittedName>
        <fullName evidence="2">Uncharacterized protein</fullName>
    </submittedName>
</protein>
<dbReference type="EMBL" id="JBAWKB010000001">
    <property type="protein sequence ID" value="MFH6771645.1"/>
    <property type="molecule type" value="Genomic_DNA"/>
</dbReference>
<name>A0ABW7MYP6_9FLAO</name>
<gene>
    <name evidence="2" type="ORF">V8G58_06820</name>
</gene>